<dbReference type="Gene3D" id="3.40.50.2300">
    <property type="match status" value="1"/>
</dbReference>
<evidence type="ECO:0000259" key="3">
    <source>
        <dbReference type="PROSITE" id="PS50883"/>
    </source>
</evidence>
<evidence type="ECO:0000313" key="4">
    <source>
        <dbReference type="EMBL" id="KPX65092.1"/>
    </source>
</evidence>
<name>A0A0P9T323_PSEAV</name>
<dbReference type="EMBL" id="LJQP01000302">
    <property type="protein sequence ID" value="KPX65092.1"/>
    <property type="molecule type" value="Genomic_DNA"/>
</dbReference>
<reference evidence="4 5" key="1">
    <citation type="submission" date="2015-09" db="EMBL/GenBank/DDBJ databases">
        <title>Genome announcement of multiple Pseudomonas syringae strains.</title>
        <authorList>
            <person name="Thakur S."/>
            <person name="Wang P.W."/>
            <person name="Gong Y."/>
            <person name="Weir B.S."/>
            <person name="Guttman D.S."/>
        </authorList>
    </citation>
    <scope>NUCLEOTIDE SEQUENCE [LARGE SCALE GENOMIC DNA]</scope>
    <source>
        <strain evidence="4 5">ICMP3507</strain>
    </source>
</reference>
<dbReference type="PANTHER" id="PTHR33121">
    <property type="entry name" value="CYCLIC DI-GMP PHOSPHODIESTERASE PDEF"/>
    <property type="match status" value="1"/>
</dbReference>
<dbReference type="InterPro" id="IPR001789">
    <property type="entry name" value="Sig_transdc_resp-reg_receiver"/>
</dbReference>
<dbReference type="InterPro" id="IPR011006">
    <property type="entry name" value="CheY-like_superfamily"/>
</dbReference>
<dbReference type="PATRIC" id="fig|53707.9.peg.182"/>
<dbReference type="GO" id="GO:0000160">
    <property type="term" value="P:phosphorelay signal transduction system"/>
    <property type="evidence" value="ECO:0007669"/>
    <property type="project" value="InterPro"/>
</dbReference>
<dbReference type="PANTHER" id="PTHR33121:SF70">
    <property type="entry name" value="SIGNALING PROTEIN YKOW"/>
    <property type="match status" value="1"/>
</dbReference>
<keyword evidence="1" id="KW-0597">Phosphoprotein</keyword>
<dbReference type="InterPro" id="IPR035919">
    <property type="entry name" value="EAL_sf"/>
</dbReference>
<dbReference type="Gene3D" id="3.20.20.450">
    <property type="entry name" value="EAL domain"/>
    <property type="match status" value="1"/>
</dbReference>
<dbReference type="Pfam" id="PF00072">
    <property type="entry name" value="Response_reg"/>
    <property type="match status" value="1"/>
</dbReference>
<dbReference type="GO" id="GO:0071111">
    <property type="term" value="F:cyclic-guanylate-specific phosphodiesterase activity"/>
    <property type="evidence" value="ECO:0007669"/>
    <property type="project" value="InterPro"/>
</dbReference>
<accession>A0A0P9T323</accession>
<protein>
    <submittedName>
        <fullName evidence="4">Response regulator/EAL domain protein</fullName>
    </submittedName>
</protein>
<organism evidence="4 5">
    <name type="scientific">Pseudomonas amygdali pv. lachrymans</name>
    <name type="common">Pseudomonas syringae pv. lachrymans</name>
    <dbReference type="NCBI Taxonomy" id="53707"/>
    <lineage>
        <taxon>Bacteria</taxon>
        <taxon>Pseudomonadati</taxon>
        <taxon>Pseudomonadota</taxon>
        <taxon>Gammaproteobacteria</taxon>
        <taxon>Pseudomonadales</taxon>
        <taxon>Pseudomonadaceae</taxon>
        <taxon>Pseudomonas</taxon>
        <taxon>Pseudomonas amygdali</taxon>
    </lineage>
</organism>
<evidence type="ECO:0000256" key="1">
    <source>
        <dbReference type="PROSITE-ProRule" id="PRU00169"/>
    </source>
</evidence>
<gene>
    <name evidence="4" type="ORF">ALO35_00141</name>
</gene>
<dbReference type="SUPFAM" id="SSF141868">
    <property type="entry name" value="EAL domain-like"/>
    <property type="match status" value="1"/>
</dbReference>
<comment type="caution">
    <text evidence="4">The sequence shown here is derived from an EMBL/GenBank/DDBJ whole genome shotgun (WGS) entry which is preliminary data.</text>
</comment>
<dbReference type="Proteomes" id="UP000050265">
    <property type="component" value="Unassembled WGS sequence"/>
</dbReference>
<proteinExistence type="predicted"/>
<dbReference type="PROSITE" id="PS50110">
    <property type="entry name" value="RESPONSE_REGULATORY"/>
    <property type="match status" value="1"/>
</dbReference>
<dbReference type="SMART" id="SM00052">
    <property type="entry name" value="EAL"/>
    <property type="match status" value="1"/>
</dbReference>
<evidence type="ECO:0000259" key="2">
    <source>
        <dbReference type="PROSITE" id="PS50110"/>
    </source>
</evidence>
<dbReference type="AlphaFoldDB" id="A0A0P9T323"/>
<dbReference type="InterPro" id="IPR050706">
    <property type="entry name" value="Cyclic-di-GMP_PDE-like"/>
</dbReference>
<feature type="domain" description="Response regulatory" evidence="2">
    <location>
        <begin position="30"/>
        <end position="151"/>
    </location>
</feature>
<evidence type="ECO:0000313" key="5">
    <source>
        <dbReference type="Proteomes" id="UP000050265"/>
    </source>
</evidence>
<dbReference type="SUPFAM" id="SSF52172">
    <property type="entry name" value="CheY-like"/>
    <property type="match status" value="1"/>
</dbReference>
<dbReference type="InterPro" id="IPR001633">
    <property type="entry name" value="EAL_dom"/>
</dbReference>
<feature type="modified residue" description="4-aspartylphosphate" evidence="1">
    <location>
        <position position="81"/>
    </location>
</feature>
<dbReference type="CDD" id="cd01948">
    <property type="entry name" value="EAL"/>
    <property type="match status" value="1"/>
</dbReference>
<dbReference type="PROSITE" id="PS50883">
    <property type="entry name" value="EAL"/>
    <property type="match status" value="1"/>
</dbReference>
<dbReference type="Pfam" id="PF00563">
    <property type="entry name" value="EAL"/>
    <property type="match status" value="1"/>
</dbReference>
<feature type="domain" description="EAL" evidence="3">
    <location>
        <begin position="177"/>
        <end position="430"/>
    </location>
</feature>
<dbReference type="SMART" id="SM00448">
    <property type="entry name" value="REC"/>
    <property type="match status" value="1"/>
</dbReference>
<sequence>MGHACGRSYSKCSPEPLALTPVGVTVHSLKVLILEDHPFQLMALHQMLNANQVFDVLAAESVEVARLSLQSRGPVDIAICDLQMDGPDGLELIRFMAENGLARALIIVSSSAACVLEGVAQLALSQGLEVLGYVQKPASAAVLHDLLEAYGPGRAGSAPQSPVKRAFGALSAVKLFDPKDNMPIDVASVAEQWIAYFQPKVNLQGKLLGVEALVRWQHPTHGLLAPGRFMDAIEAEELTVALTWRMLDQALQFSAQFMREQGEVLSVAVNIDPQVLQQADFAGQIMQALTRHSVPATALTLEILEQDAARPETWQMEGLLRLCMQGCKLSIDDFGMGASNIDRLLQLPFSELKIPTEFVRGMADDARKSAVVAGAMLMAQRLSMSVVVEGVETIDDFHSLLALGNPAIQGYFIARPMPSSELVRWAAERESHLQAMLTDGRPQDMPLSCK</sequence>